<dbReference type="EMBL" id="KN124946">
    <property type="protein sequence ID" value="KFO19640.1"/>
    <property type="molecule type" value="Genomic_DNA"/>
</dbReference>
<protein>
    <submittedName>
        <fullName evidence="1">Uncharacterized protein</fullName>
    </submittedName>
</protein>
<reference evidence="1 2" key="1">
    <citation type="submission" date="2013-11" db="EMBL/GenBank/DDBJ databases">
        <title>The Damaraland mole rat (Fukomys damarensis) genome and evolution of African mole rats.</title>
        <authorList>
            <person name="Gladyshev V.N."/>
            <person name="Fang X."/>
        </authorList>
    </citation>
    <scope>NUCLEOTIDE SEQUENCE [LARGE SCALE GENOMIC DNA]</scope>
    <source>
        <tissue evidence="1">Liver</tissue>
    </source>
</reference>
<proteinExistence type="predicted"/>
<keyword evidence="2" id="KW-1185">Reference proteome</keyword>
<evidence type="ECO:0000313" key="1">
    <source>
        <dbReference type="EMBL" id="KFO19640.1"/>
    </source>
</evidence>
<gene>
    <name evidence="1" type="ORF">H920_18951</name>
</gene>
<sequence length="137" mass="15024">MEQLHPLVVAMGIKFRIVRPPPALLQDPPQRPPNKSQVVSFSLVLLMANMVPSQGLPSGLWICLGFGKALSGAMMRWGSNGNASGCLSSSLHRREETARWIALLKPSRFGTRNLQVILDTLPALQGGHRIQCELSSW</sequence>
<name>A0A091CQR1_FUKDA</name>
<organism evidence="1 2">
    <name type="scientific">Fukomys damarensis</name>
    <name type="common">Damaraland mole rat</name>
    <name type="synonym">Cryptomys damarensis</name>
    <dbReference type="NCBI Taxonomy" id="885580"/>
    <lineage>
        <taxon>Eukaryota</taxon>
        <taxon>Metazoa</taxon>
        <taxon>Chordata</taxon>
        <taxon>Craniata</taxon>
        <taxon>Vertebrata</taxon>
        <taxon>Euteleostomi</taxon>
        <taxon>Mammalia</taxon>
        <taxon>Eutheria</taxon>
        <taxon>Euarchontoglires</taxon>
        <taxon>Glires</taxon>
        <taxon>Rodentia</taxon>
        <taxon>Hystricomorpha</taxon>
        <taxon>Bathyergidae</taxon>
        <taxon>Fukomys</taxon>
    </lineage>
</organism>
<dbReference type="Proteomes" id="UP000028990">
    <property type="component" value="Unassembled WGS sequence"/>
</dbReference>
<evidence type="ECO:0000313" key="2">
    <source>
        <dbReference type="Proteomes" id="UP000028990"/>
    </source>
</evidence>
<dbReference type="AlphaFoldDB" id="A0A091CQR1"/>
<accession>A0A091CQR1</accession>